<reference evidence="1" key="1">
    <citation type="journal article" date="2020" name="bioRxiv">
        <title>Comparative genomics of Chlamydomonas.</title>
        <authorList>
            <person name="Craig R.J."/>
            <person name="Hasan A.R."/>
            <person name="Ness R.W."/>
            <person name="Keightley P.D."/>
        </authorList>
    </citation>
    <scope>NUCLEOTIDE SEQUENCE</scope>
    <source>
        <strain evidence="1">CCAP 11/70</strain>
    </source>
</reference>
<dbReference type="PANTHER" id="PTHR31385:SF1">
    <property type="entry name" value="PUTATIVE (DUF220)-RELATED"/>
    <property type="match status" value="1"/>
</dbReference>
<comment type="caution">
    <text evidence="1">The sequence shown here is derived from an EMBL/GenBank/DDBJ whole genome shotgun (WGS) entry which is preliminary data.</text>
</comment>
<evidence type="ECO:0000313" key="1">
    <source>
        <dbReference type="EMBL" id="KAG2493808.1"/>
    </source>
</evidence>
<evidence type="ECO:0000313" key="2">
    <source>
        <dbReference type="Proteomes" id="UP000612055"/>
    </source>
</evidence>
<organism evidence="1 2">
    <name type="scientific">Edaphochlamys debaryana</name>
    <dbReference type="NCBI Taxonomy" id="47281"/>
    <lineage>
        <taxon>Eukaryota</taxon>
        <taxon>Viridiplantae</taxon>
        <taxon>Chlorophyta</taxon>
        <taxon>core chlorophytes</taxon>
        <taxon>Chlorophyceae</taxon>
        <taxon>CS clade</taxon>
        <taxon>Chlamydomonadales</taxon>
        <taxon>Chlamydomonadales incertae sedis</taxon>
        <taxon>Edaphochlamys</taxon>
    </lineage>
</organism>
<keyword evidence="2" id="KW-1185">Reference proteome</keyword>
<dbReference type="PANTHER" id="PTHR31385">
    <property type="entry name" value="PUTATIVE (DUF220)-RELATED"/>
    <property type="match status" value="1"/>
</dbReference>
<sequence length="323" mass="34875">MAEAALESPRALPAEVANMDPKLMHELQAESHQKTDEAVATLPPAPADLAGTNTHTGSNYKVTVSNKAGYLCRVHVVAEFNSPPEAPFRIFTAPDNSKIFRDIQRVGARKVVKVEPNYKEVQVEQLQDIQILWIRRTFSTWLHVKEDMRDPDCLKTSFHLLRSDVLGRFSGDWELKAVRDPVTGQVVGCRGELNQDVLPRACPTWMSRLPVLGGVLRNISVRAVTRVMDDLNKALEKVNAGLAKGQSVEAVLKELCGDAAEAGHANGAVGSFAIDGGDDDEESDGAEAEVLPKLVSLKLKGADGDKVTVQIHAVSGTAAEAAA</sequence>
<dbReference type="OrthoDB" id="530906at2759"/>
<dbReference type="EMBL" id="JAEHOE010000035">
    <property type="protein sequence ID" value="KAG2493808.1"/>
    <property type="molecule type" value="Genomic_DNA"/>
</dbReference>
<gene>
    <name evidence="1" type="ORF">HYH03_008027</name>
</gene>
<dbReference type="Proteomes" id="UP000612055">
    <property type="component" value="Unassembled WGS sequence"/>
</dbReference>
<dbReference type="AlphaFoldDB" id="A0A835Y362"/>
<proteinExistence type="predicted"/>
<protein>
    <submittedName>
        <fullName evidence="1">Uncharacterized protein</fullName>
    </submittedName>
</protein>
<accession>A0A835Y362</accession>
<name>A0A835Y362_9CHLO</name>